<dbReference type="Proteomes" id="UP000682877">
    <property type="component" value="Chromosome 6"/>
</dbReference>
<proteinExistence type="predicted"/>
<evidence type="ECO:0000256" key="1">
    <source>
        <dbReference type="SAM" id="Coils"/>
    </source>
</evidence>
<keyword evidence="4" id="KW-1185">Reference proteome</keyword>
<dbReference type="EMBL" id="LR999456">
    <property type="protein sequence ID" value="CAE6117250.1"/>
    <property type="molecule type" value="Genomic_DNA"/>
</dbReference>
<dbReference type="InterPro" id="IPR004252">
    <property type="entry name" value="Probable_transposase_24"/>
</dbReference>
<evidence type="ECO:0000259" key="2">
    <source>
        <dbReference type="Pfam" id="PF13963"/>
    </source>
</evidence>
<accession>A0A8S2APB7</accession>
<sequence length="435" mass="50601">MDKSWITKHRISQDYINGVKEFLDFAFGYSKTDMIKCPCQRCFLVKHKNRTEIEGDLVCHGFLPTYTNWYLHGEELDFQEQEVRLEHESDDDHVENPTMNLLGDVFPSMSNSFNDDAASMPTMEDHSKQNEVFDWSVVVHVQPRDLYDMEDPTSSDEIPPQVVIEDPPIQSSMIISDNVSDIRLVRQIEDLESSQIPSDLYDNMEKKFWFDNPRRRKKYVLSALGVRCRDLKQRIWMKYRRNTIEEAFEARPGLIPEDQWKEFVEMQFTDKAKRVRERNINSRNNHKMPHTLGKKSLARKANEMEEETGKEPNRAELFIASRTRSDGSLLSNEARITVDKLSQVMTENIQDEASNTESRPYDAFEQVFGSEPTSRVRCVGRGVTPSKYLLDQESVMSSNAEILELKTRLKGLEDKLEIVTDALFVLVKSKTEGRY</sequence>
<dbReference type="InterPro" id="IPR029480">
    <property type="entry name" value="Transpos_assoc"/>
</dbReference>
<gene>
    <name evidence="3" type="ORF">AARE701A_LOCUS15975</name>
</gene>
<dbReference type="PANTHER" id="PTHR33144">
    <property type="entry name" value="OS10G0409366 PROTEIN-RELATED"/>
    <property type="match status" value="1"/>
</dbReference>
<evidence type="ECO:0000313" key="3">
    <source>
        <dbReference type="EMBL" id="CAE6117250.1"/>
    </source>
</evidence>
<dbReference type="AlphaFoldDB" id="A0A8S2APB7"/>
<reference evidence="3" key="1">
    <citation type="submission" date="2021-01" db="EMBL/GenBank/DDBJ databases">
        <authorList>
            <person name="Bezrukov I."/>
        </authorList>
    </citation>
    <scope>NUCLEOTIDE SEQUENCE</scope>
</reference>
<dbReference type="Pfam" id="PF13963">
    <property type="entry name" value="Transpos_assoc"/>
    <property type="match status" value="1"/>
</dbReference>
<feature type="coiled-coil region" evidence="1">
    <location>
        <begin position="395"/>
        <end position="422"/>
    </location>
</feature>
<protein>
    <recommendedName>
        <fullName evidence="2">Transposase-associated domain-containing protein</fullName>
    </recommendedName>
</protein>
<dbReference type="PANTHER" id="PTHR33144:SF48">
    <property type="entry name" value="PLANT TRANSPOSASE (PTTA_EN_SPM FAMILY)"/>
    <property type="match status" value="1"/>
</dbReference>
<feature type="domain" description="Transposase-associated" evidence="2">
    <location>
        <begin position="3"/>
        <end position="74"/>
    </location>
</feature>
<keyword evidence="1" id="KW-0175">Coiled coil</keyword>
<dbReference type="Pfam" id="PF03004">
    <property type="entry name" value="Transposase_24"/>
    <property type="match status" value="1"/>
</dbReference>
<organism evidence="3 4">
    <name type="scientific">Arabidopsis arenosa</name>
    <name type="common">Sand rock-cress</name>
    <name type="synonym">Cardaminopsis arenosa</name>
    <dbReference type="NCBI Taxonomy" id="38785"/>
    <lineage>
        <taxon>Eukaryota</taxon>
        <taxon>Viridiplantae</taxon>
        <taxon>Streptophyta</taxon>
        <taxon>Embryophyta</taxon>
        <taxon>Tracheophyta</taxon>
        <taxon>Spermatophyta</taxon>
        <taxon>Magnoliopsida</taxon>
        <taxon>eudicotyledons</taxon>
        <taxon>Gunneridae</taxon>
        <taxon>Pentapetalae</taxon>
        <taxon>rosids</taxon>
        <taxon>malvids</taxon>
        <taxon>Brassicales</taxon>
        <taxon>Brassicaceae</taxon>
        <taxon>Camelineae</taxon>
        <taxon>Arabidopsis</taxon>
    </lineage>
</organism>
<evidence type="ECO:0000313" key="4">
    <source>
        <dbReference type="Proteomes" id="UP000682877"/>
    </source>
</evidence>
<name>A0A8S2APB7_ARAAE</name>